<accession>A0AAU6Q481</accession>
<dbReference type="EMBL" id="CP149782">
    <property type="protein sequence ID" value="WYF45007.1"/>
    <property type="molecule type" value="Genomic_DNA"/>
</dbReference>
<dbReference type="RefSeq" id="WP_339096179.1">
    <property type="nucleotide sequence ID" value="NZ_CP149782.1"/>
</dbReference>
<dbReference type="AlphaFoldDB" id="A0AAU6Q481"/>
<gene>
    <name evidence="1" type="ORF">WDJ50_02500</name>
</gene>
<organism evidence="1">
    <name type="scientific">Deinococcus sp. VB142</name>
    <dbReference type="NCBI Taxonomy" id="3112952"/>
    <lineage>
        <taxon>Bacteria</taxon>
        <taxon>Thermotogati</taxon>
        <taxon>Deinococcota</taxon>
        <taxon>Deinococci</taxon>
        <taxon>Deinococcales</taxon>
        <taxon>Deinococcaceae</taxon>
        <taxon>Deinococcus</taxon>
    </lineage>
</organism>
<sequence>MFERLRKRQSQPVYLGQEQITEVATRITGASSQRDVSAVVLAFSGAQGGAAFGSLSGSVNWTNALAVLKNVTCVRQGETLYSYAAGGDDAMRPTLSGGGYRLDLPYRLPMDEGVMLALEFSTPVRWTGGAPEGMVVSTLLSQVAAADASGQQISDWLPELAAVLPTPDVRGRLAGQHMPIVTGYRGEAGTFQIVHAPGIAPYLAYTDDQGNPYHVPLTPGLPQ</sequence>
<name>A0AAU6Q481_9DEIO</name>
<evidence type="ECO:0000313" key="1">
    <source>
        <dbReference type="EMBL" id="WYF45007.1"/>
    </source>
</evidence>
<protein>
    <submittedName>
        <fullName evidence="1">Uncharacterized protein</fullName>
    </submittedName>
</protein>
<proteinExistence type="predicted"/>
<reference evidence="1" key="1">
    <citation type="submission" date="2024-03" db="EMBL/GenBank/DDBJ databases">
        <title>Deinococcus weizhi sp. nov., isolated from human skin.</title>
        <authorList>
            <person name="Wei Z."/>
            <person name="Tian F."/>
            <person name="Yang C."/>
            <person name="Xin L.T."/>
            <person name="Wen Z.J."/>
            <person name="Lan K.C."/>
            <person name="Yu L."/>
            <person name="Zhe W."/>
            <person name="Dan F.D."/>
            <person name="Jun W."/>
            <person name="Rui Z."/>
            <person name="Yong X.J."/>
            <person name="Ting Y."/>
            <person name="Wei X."/>
            <person name="Xu Z.G."/>
            <person name="Xin Z."/>
            <person name="Dong F.G."/>
            <person name="Ni X.M."/>
            <person name="Zheng M.G."/>
            <person name="Chun Y."/>
            <person name="Qian W.X."/>
        </authorList>
    </citation>
    <scope>NUCLEOTIDE SEQUENCE</scope>
    <source>
        <strain evidence="1">VB142</strain>
    </source>
</reference>